<dbReference type="AlphaFoldDB" id="A0A2R8CAK5"/>
<organism evidence="1 2">
    <name type="scientific">Falsiruegeria mediterranea M17</name>
    <dbReference type="NCBI Taxonomy" id="1200281"/>
    <lineage>
        <taxon>Bacteria</taxon>
        <taxon>Pseudomonadati</taxon>
        <taxon>Pseudomonadota</taxon>
        <taxon>Alphaproteobacteria</taxon>
        <taxon>Rhodobacterales</taxon>
        <taxon>Roseobacteraceae</taxon>
        <taxon>Falsiruegeria</taxon>
    </lineage>
</organism>
<accession>A0A2R8CAK5</accession>
<gene>
    <name evidence="1" type="ORF">TRM7615_02916</name>
</gene>
<sequence>MSELAWSLAPPHCASKLDEGGGTKGIVYSVRNVTKPGNRVDPFQTRPKMGDERFLEVASVLEQQLGIRKAEDRDVAVRCLLDDIEAPTSRNSARTTATPLMIEAALLQERRGVTGKDNPANIARIVEQMYALGGGSRSAASQWVGAVNGAGQGGIPAWAVEAIKVLLPTDLKDAPAAIVEKSTQSLKTGIRVPRWLEQYPSTPFHWFAESWGNLCSSGWIDAMPRRRWTDWASCIARTAIGAGFLFEMHLARRMVAGLVAERNPEKTVSIAMDEGNRLLAWDDRHGTSEADVGPTINRLVAEGSACLELLDRLAKPSVEDGVEKPPVIRPPCDFDDVENGLVEWLRAARGAIEESGQNIAQDVAEALEADISGGGKNLKETIRYSLLDRSENKKSDLYALLRGAGRFTVVEPGQEWLVAVASMCASKPGRIARMADLQKSLRALGMEVAQSTLVARLERFGLTRSSHDADEALEIRAGF</sequence>
<protein>
    <submittedName>
        <fullName evidence="1">Uncharacterized protein</fullName>
    </submittedName>
</protein>
<evidence type="ECO:0000313" key="2">
    <source>
        <dbReference type="Proteomes" id="UP000244898"/>
    </source>
</evidence>
<proteinExistence type="predicted"/>
<dbReference type="Proteomes" id="UP000244898">
    <property type="component" value="Unassembled WGS sequence"/>
</dbReference>
<name>A0A2R8CAK5_9RHOB</name>
<dbReference type="EMBL" id="ONZG01000007">
    <property type="protein sequence ID" value="SPJ29398.1"/>
    <property type="molecule type" value="Genomic_DNA"/>
</dbReference>
<reference evidence="2" key="1">
    <citation type="submission" date="2018-03" db="EMBL/GenBank/DDBJ databases">
        <authorList>
            <person name="Rodrigo-Torres L."/>
            <person name="Arahal R. D."/>
            <person name="Lucena T."/>
        </authorList>
    </citation>
    <scope>NUCLEOTIDE SEQUENCE [LARGE SCALE GENOMIC DNA]</scope>
    <source>
        <strain evidence="2">CECT 7615</strain>
    </source>
</reference>
<evidence type="ECO:0000313" key="1">
    <source>
        <dbReference type="EMBL" id="SPJ29398.1"/>
    </source>
</evidence>
<keyword evidence="2" id="KW-1185">Reference proteome</keyword>